<evidence type="ECO:0000313" key="2">
    <source>
        <dbReference type="EMBL" id="CAK9001736.1"/>
    </source>
</evidence>
<feature type="region of interest" description="Disordered" evidence="1">
    <location>
        <begin position="39"/>
        <end position="94"/>
    </location>
</feature>
<feature type="region of interest" description="Disordered" evidence="1">
    <location>
        <begin position="599"/>
        <end position="681"/>
    </location>
</feature>
<sequence length="707" mass="76849">MRMATYILHYEGQAARHTCVVEGCDREVKITKGGLRLCKAHSSKDERPRPSKSRSNQGNEAPKRSVSAERTPEAITEARSAPGESSELPPAKGTEKAALLGKYLRLALEGKGPREALENCATPSCGPHETWEELKDQATQYVAKLPKEYPQLAKKAIIELVTQDCPARGLESEGEDPVLSIRTPASQSPFSGELAGTPQVATPAHNVVPSRATPPAGSNPQAFFRPKGSQDLPTGMTANPSNTIPDAARIFAAASRPRHIGAYSDAEPPQLDETSKALQTIAKAMAAKDEAAGQDRGKVAATGKVEERLVLLVNVSLGAATVGKELFHALRATSTQGRPQLRAMQFPVNISNRIAYGLAATRFGGKDIKSLPEYCISAADFPLTGEEEFDNWAECADLKLEKRPKVPVTLNAWYRNALGKPGQLHVFTAPSITLPLNKRTFYLEDLSEYFQADVLPRHNRMLSRACWQVALKKSPNNPLHGGKAGEGTEASESRLGPKTGKNQEPKGLMGPNLTGREAARALDHRPKDKKGAKYLCWDNLSHRGRNKPTACPHSHATGVKWEGMDWAAQLQILRRGGLKSGPSLTEAQVVEQMDAIRKTQASKTKEMVEEGKRAKKVGDNENSKNQQSSPDQKVGQTPPDQTEPSLEDESSEAPPLELTGINPTDQEQEMAELLKGPDFSLYEDVDAGKVKRTAGNSMNRQSLDWLT</sequence>
<accession>A0ABP0IIR3</accession>
<keyword evidence="3" id="KW-1185">Reference proteome</keyword>
<feature type="region of interest" description="Disordered" evidence="1">
    <location>
        <begin position="688"/>
        <end position="707"/>
    </location>
</feature>
<comment type="caution">
    <text evidence="2">The sequence shown here is derived from an EMBL/GenBank/DDBJ whole genome shotgun (WGS) entry which is preliminary data.</text>
</comment>
<dbReference type="Proteomes" id="UP001642484">
    <property type="component" value="Unassembled WGS sequence"/>
</dbReference>
<organism evidence="2 3">
    <name type="scientific">Durusdinium trenchii</name>
    <dbReference type="NCBI Taxonomy" id="1381693"/>
    <lineage>
        <taxon>Eukaryota</taxon>
        <taxon>Sar</taxon>
        <taxon>Alveolata</taxon>
        <taxon>Dinophyceae</taxon>
        <taxon>Suessiales</taxon>
        <taxon>Symbiodiniaceae</taxon>
        <taxon>Durusdinium</taxon>
    </lineage>
</organism>
<gene>
    <name evidence="2" type="ORF">CCMP2556_LOCUS6579</name>
</gene>
<name>A0ABP0IIR3_9DINO</name>
<protein>
    <submittedName>
        <fullName evidence="2">Uncharacterized protein</fullName>
    </submittedName>
</protein>
<evidence type="ECO:0000256" key="1">
    <source>
        <dbReference type="SAM" id="MobiDB-lite"/>
    </source>
</evidence>
<feature type="compositionally biased region" description="Basic and acidic residues" evidence="1">
    <location>
        <begin position="603"/>
        <end position="622"/>
    </location>
</feature>
<evidence type="ECO:0000313" key="3">
    <source>
        <dbReference type="Proteomes" id="UP001642484"/>
    </source>
</evidence>
<feature type="compositionally biased region" description="Polar residues" evidence="1">
    <location>
        <begin position="623"/>
        <end position="644"/>
    </location>
</feature>
<reference evidence="2 3" key="1">
    <citation type="submission" date="2024-02" db="EMBL/GenBank/DDBJ databases">
        <authorList>
            <person name="Chen Y."/>
            <person name="Shah S."/>
            <person name="Dougan E. K."/>
            <person name="Thang M."/>
            <person name="Chan C."/>
        </authorList>
    </citation>
    <scope>NUCLEOTIDE SEQUENCE [LARGE SCALE GENOMIC DNA]</scope>
</reference>
<proteinExistence type="predicted"/>
<feature type="region of interest" description="Disordered" evidence="1">
    <location>
        <begin position="476"/>
        <end position="513"/>
    </location>
</feature>
<dbReference type="EMBL" id="CAXAMN010002881">
    <property type="protein sequence ID" value="CAK9001736.1"/>
    <property type="molecule type" value="Genomic_DNA"/>
</dbReference>
<feature type="compositionally biased region" description="Basic and acidic residues" evidence="1">
    <location>
        <begin position="61"/>
        <end position="72"/>
    </location>
</feature>
<feature type="compositionally biased region" description="Polar residues" evidence="1">
    <location>
        <begin position="694"/>
        <end position="707"/>
    </location>
</feature>